<sequence>MTQRPTLFGAELRRLRIEAGLSLSRLAGNLHYSKGYLSKIETGSKRPSADFARRCDAELSAGGKLSELVGDQSPETPPPSEITTNGDEVWVLRLDSSGSSSFQPVDRRSVLTAGAASVVAFGMGGARPAVAETGSVEPFQVMFEQLRKLGQTTSPSVVLPGLIAQTHSLRALANNAKPRQAAEVLALTARYAEFAGWMTQEAGDDRAAMWWTDRSVELAEAGGDRRLGAYALVRRALVNLYRHDARQTIDVARLARQNALTDHIRGWAALHEAQGHALAGDYDACMRTLDIAREHLNAARPESGPSLGPTNLSDPAAMVAGWCLHDLGRTREASEVLDREVDALPEQALRSRARYGIRRALSHATAGEIEHACALAADTLPIVDAVTSATVLTDLRKLSQLLARHHRVPAVQALQPALVASLHDQNA</sequence>
<organism evidence="2 3">
    <name type="scientific">Saccharopolyspora aridisoli</name>
    <dbReference type="NCBI Taxonomy" id="2530385"/>
    <lineage>
        <taxon>Bacteria</taxon>
        <taxon>Bacillati</taxon>
        <taxon>Actinomycetota</taxon>
        <taxon>Actinomycetes</taxon>
        <taxon>Pseudonocardiales</taxon>
        <taxon>Pseudonocardiaceae</taxon>
        <taxon>Saccharopolyspora</taxon>
    </lineage>
</organism>
<gene>
    <name evidence="2" type="ORF">E1161_05185</name>
</gene>
<dbReference type="Gene3D" id="1.10.260.40">
    <property type="entry name" value="lambda repressor-like DNA-binding domains"/>
    <property type="match status" value="1"/>
</dbReference>
<dbReference type="EMBL" id="SMKV01000005">
    <property type="protein sequence ID" value="TDC95032.1"/>
    <property type="molecule type" value="Genomic_DNA"/>
</dbReference>
<evidence type="ECO:0000259" key="1">
    <source>
        <dbReference type="PROSITE" id="PS50943"/>
    </source>
</evidence>
<dbReference type="InterPro" id="IPR001387">
    <property type="entry name" value="Cro/C1-type_HTH"/>
</dbReference>
<dbReference type="CDD" id="cd00093">
    <property type="entry name" value="HTH_XRE"/>
    <property type="match status" value="1"/>
</dbReference>
<keyword evidence="3" id="KW-1185">Reference proteome</keyword>
<comment type="caution">
    <text evidence="2">The sequence shown here is derived from an EMBL/GenBank/DDBJ whole genome shotgun (WGS) entry which is preliminary data.</text>
</comment>
<evidence type="ECO:0000313" key="3">
    <source>
        <dbReference type="Proteomes" id="UP000294744"/>
    </source>
</evidence>
<dbReference type="GO" id="GO:0003677">
    <property type="term" value="F:DNA binding"/>
    <property type="evidence" value="ECO:0007669"/>
    <property type="project" value="InterPro"/>
</dbReference>
<protein>
    <submittedName>
        <fullName evidence="2">XRE family transcriptional regulator</fullName>
    </submittedName>
</protein>
<name>A0A4R4UYY6_9PSEU</name>
<dbReference type="Proteomes" id="UP000294744">
    <property type="component" value="Unassembled WGS sequence"/>
</dbReference>
<dbReference type="InterPro" id="IPR010982">
    <property type="entry name" value="Lambda_DNA-bd_dom_sf"/>
</dbReference>
<dbReference type="SUPFAM" id="SSF47413">
    <property type="entry name" value="lambda repressor-like DNA-binding domains"/>
    <property type="match status" value="1"/>
</dbReference>
<dbReference type="OrthoDB" id="5184419at2"/>
<proteinExistence type="predicted"/>
<reference evidence="2 3" key="1">
    <citation type="submission" date="2019-03" db="EMBL/GenBank/DDBJ databases">
        <title>Draft genome sequences of novel Actinobacteria.</title>
        <authorList>
            <person name="Sahin N."/>
            <person name="Ay H."/>
            <person name="Saygin H."/>
        </authorList>
    </citation>
    <scope>NUCLEOTIDE SEQUENCE [LARGE SCALE GENOMIC DNA]</scope>
    <source>
        <strain evidence="2 3">16K404</strain>
    </source>
</reference>
<feature type="domain" description="HTH cro/C1-type" evidence="1">
    <location>
        <begin position="12"/>
        <end position="54"/>
    </location>
</feature>
<dbReference type="PROSITE" id="PS50943">
    <property type="entry name" value="HTH_CROC1"/>
    <property type="match status" value="1"/>
</dbReference>
<dbReference type="SMART" id="SM00530">
    <property type="entry name" value="HTH_XRE"/>
    <property type="match status" value="1"/>
</dbReference>
<dbReference type="AlphaFoldDB" id="A0A4R4UYY6"/>
<accession>A0A4R4UYY6</accession>
<evidence type="ECO:0000313" key="2">
    <source>
        <dbReference type="EMBL" id="TDC95032.1"/>
    </source>
</evidence>
<dbReference type="Pfam" id="PF13560">
    <property type="entry name" value="HTH_31"/>
    <property type="match status" value="1"/>
</dbReference>